<accession>A0A2D0N9U0</accession>
<dbReference type="OrthoDB" id="677565at2"/>
<evidence type="ECO:0000313" key="2">
    <source>
        <dbReference type="EMBL" id="PHN05247.1"/>
    </source>
</evidence>
<feature type="signal peptide" evidence="1">
    <location>
        <begin position="1"/>
        <end position="21"/>
    </location>
</feature>
<sequence>MKHPNQLILIFLILNCFAVTAMGQSTSPGFLISLEGDTIAGTIRTVGWRQAPDLINHFIVETGEATPANWEAKDIRQYTIGVLPGATRGKGRTFYAKVWPHNGMRQFLEPREAGKAQLFVVPDPQALPDRKKSSERVVFDPDFQASRDDAYYVSSEDTELVIRLEKENYDLILKQVLKDCPSVTDNIGQRKFRFNNLEKIIALYNSSCE</sequence>
<gene>
    <name evidence="2" type="ORF">CRP01_17160</name>
</gene>
<proteinExistence type="predicted"/>
<reference evidence="2 3" key="1">
    <citation type="submission" date="2017-10" db="EMBL/GenBank/DDBJ databases">
        <title>The draft genome sequence of Lewinella nigricans NBRC 102662.</title>
        <authorList>
            <person name="Wang K."/>
        </authorList>
    </citation>
    <scope>NUCLEOTIDE SEQUENCE [LARGE SCALE GENOMIC DNA]</scope>
    <source>
        <strain evidence="2 3">NBRC 102662</strain>
    </source>
</reference>
<name>A0A2D0N9U0_FLAN2</name>
<keyword evidence="1" id="KW-0732">Signal</keyword>
<protein>
    <submittedName>
        <fullName evidence="2">Uncharacterized protein</fullName>
    </submittedName>
</protein>
<keyword evidence="3" id="KW-1185">Reference proteome</keyword>
<dbReference type="RefSeq" id="WP_099151299.1">
    <property type="nucleotide sequence ID" value="NZ_PDUD01000022.1"/>
</dbReference>
<evidence type="ECO:0000313" key="3">
    <source>
        <dbReference type="Proteomes" id="UP000223913"/>
    </source>
</evidence>
<feature type="chain" id="PRO_5012203668" evidence="1">
    <location>
        <begin position="22"/>
        <end position="209"/>
    </location>
</feature>
<evidence type="ECO:0000256" key="1">
    <source>
        <dbReference type="SAM" id="SignalP"/>
    </source>
</evidence>
<dbReference type="EMBL" id="PDUD01000022">
    <property type="protein sequence ID" value="PHN05247.1"/>
    <property type="molecule type" value="Genomic_DNA"/>
</dbReference>
<organism evidence="2 3">
    <name type="scientific">Flavilitoribacter nigricans (strain ATCC 23147 / DSM 23189 / NBRC 102662 / NCIMB 1420 / SS-2)</name>
    <name type="common">Lewinella nigricans</name>
    <dbReference type="NCBI Taxonomy" id="1122177"/>
    <lineage>
        <taxon>Bacteria</taxon>
        <taxon>Pseudomonadati</taxon>
        <taxon>Bacteroidota</taxon>
        <taxon>Saprospiria</taxon>
        <taxon>Saprospirales</taxon>
        <taxon>Lewinellaceae</taxon>
        <taxon>Flavilitoribacter</taxon>
    </lineage>
</organism>
<comment type="caution">
    <text evidence="2">The sequence shown here is derived from an EMBL/GenBank/DDBJ whole genome shotgun (WGS) entry which is preliminary data.</text>
</comment>
<dbReference type="AlphaFoldDB" id="A0A2D0N9U0"/>
<dbReference type="Proteomes" id="UP000223913">
    <property type="component" value="Unassembled WGS sequence"/>
</dbReference>